<reference evidence="2" key="1">
    <citation type="submission" date="2013-11" db="EMBL/GenBank/DDBJ databases">
        <authorList>
            <person name="Hoang H.T."/>
            <person name="Killian M.L."/>
            <person name="Madson D.M."/>
            <person name="Arruda P.H.E."/>
            <person name="Sun D."/>
            <person name="Schwartz K.J."/>
            <person name="Yoon K."/>
        </authorList>
    </citation>
    <scope>NUCLEOTIDE SEQUENCE [LARGE SCALE GENOMIC DNA]</scope>
    <source>
        <strain evidence="2">CDK2</strain>
    </source>
</reference>
<evidence type="ECO:0000313" key="1">
    <source>
        <dbReference type="EMBL" id="KPN31369.1"/>
    </source>
</evidence>
<accession>A0A0P7GBY5</accession>
<evidence type="ECO:0000313" key="2">
    <source>
        <dbReference type="Proteomes" id="UP000050535"/>
    </source>
</evidence>
<sequence length="74" mass="7884">MGIVGTIHDALTRESASTEATSNGAYWCDDCDVRVRDVAVESEGLDRDDDGTPQCPDCGSAMRFERAHADGCAC</sequence>
<dbReference type="AlphaFoldDB" id="A0A0P7GBY5"/>
<name>A0A0P7GBY5_9EURY</name>
<protein>
    <recommendedName>
        <fullName evidence="3">Small CPxCG-related zinc finger protein</fullName>
    </recommendedName>
</protein>
<dbReference type="EMBL" id="LGUC01000001">
    <property type="protein sequence ID" value="KPN31369.1"/>
    <property type="molecule type" value="Genomic_DNA"/>
</dbReference>
<comment type="caution">
    <text evidence="1">The sequence shown here is derived from an EMBL/GenBank/DDBJ whole genome shotgun (WGS) entry which is preliminary data.</text>
</comment>
<gene>
    <name evidence="1" type="ORF">SY89_02113</name>
</gene>
<proteinExistence type="predicted"/>
<organism evidence="1 2">
    <name type="scientific">Halolamina pelagica</name>
    <dbReference type="NCBI Taxonomy" id="699431"/>
    <lineage>
        <taxon>Archaea</taxon>
        <taxon>Methanobacteriati</taxon>
        <taxon>Methanobacteriota</taxon>
        <taxon>Stenosarchaea group</taxon>
        <taxon>Halobacteria</taxon>
        <taxon>Halobacteriales</taxon>
        <taxon>Haloferacaceae</taxon>
    </lineage>
</organism>
<evidence type="ECO:0008006" key="3">
    <source>
        <dbReference type="Google" id="ProtNLM"/>
    </source>
</evidence>
<dbReference type="Proteomes" id="UP000050535">
    <property type="component" value="Unassembled WGS sequence"/>
</dbReference>
<dbReference type="OrthoDB" id="203316at2157"/>
<keyword evidence="2" id="KW-1185">Reference proteome</keyword>
<dbReference type="RefSeq" id="WP_054584009.1">
    <property type="nucleotide sequence ID" value="NZ_LGUC01000001.1"/>
</dbReference>
<dbReference type="STRING" id="699431.SY89_02113"/>